<dbReference type="PANTHER" id="PTHR39662:SF1">
    <property type="entry name" value="DUF354 DOMAIN-CONTAINING PROTEIN"/>
    <property type="match status" value="1"/>
</dbReference>
<evidence type="ECO:0000313" key="1">
    <source>
        <dbReference type="EMBL" id="MBD3322941.1"/>
    </source>
</evidence>
<name>A0A9D5JS27_9BACT</name>
<dbReference type="SUPFAM" id="SSF53756">
    <property type="entry name" value="UDP-Glycosyltransferase/glycogen phosphorylase"/>
    <property type="match status" value="1"/>
</dbReference>
<reference evidence="1" key="1">
    <citation type="submission" date="2019-11" db="EMBL/GenBank/DDBJ databases">
        <title>Microbial mats filling the niche in hypersaline microbial mats.</title>
        <authorList>
            <person name="Wong H.L."/>
            <person name="Macleod F.I."/>
            <person name="White R.A. III"/>
            <person name="Burns B.P."/>
        </authorList>
    </citation>
    <scope>NUCLEOTIDE SEQUENCE</scope>
    <source>
        <strain evidence="1">Rbin_158</strain>
    </source>
</reference>
<evidence type="ECO:0000313" key="2">
    <source>
        <dbReference type="Proteomes" id="UP000649604"/>
    </source>
</evidence>
<dbReference type="InterPro" id="IPR007152">
    <property type="entry name" value="DUF354"/>
</dbReference>
<protein>
    <submittedName>
        <fullName evidence="1">DUF354 domain-containing protein</fullName>
    </submittedName>
</protein>
<organism evidence="1 2">
    <name type="scientific">candidate division KSB3 bacterium</name>
    <dbReference type="NCBI Taxonomy" id="2044937"/>
    <lineage>
        <taxon>Bacteria</taxon>
        <taxon>candidate division KSB3</taxon>
    </lineage>
</organism>
<dbReference type="AlphaFoldDB" id="A0A9D5JS27"/>
<dbReference type="PANTHER" id="PTHR39662">
    <property type="entry name" value="DUF354 DOMAIN-CONTAINING PROTEIN-RELATED"/>
    <property type="match status" value="1"/>
</dbReference>
<dbReference type="PIRSF" id="PIRSF005357">
    <property type="entry name" value="UCP005357"/>
    <property type="match status" value="1"/>
</dbReference>
<comment type="caution">
    <text evidence="1">The sequence shown here is derived from an EMBL/GenBank/DDBJ whole genome shotgun (WGS) entry which is preliminary data.</text>
</comment>
<gene>
    <name evidence="1" type="ORF">GF339_00055</name>
</gene>
<proteinExistence type="predicted"/>
<sequence length="347" mass="39702">MKILVDINHPAHVHLFKHLIWEARAKGHTVIVTASRKDVSFDLLKAYQIDFIDVGSYGNTVYSKLVQIPVMAFKLCMIIRRYQPDIAIGLASSRITHGALLSKTKTLVCTDTEHASEEIMLFKPFATKILTPNCFTKNLGPKQIRFNGYKELAYLHPRYFHPDPSILKMLGVRSDEKYVIMRFVSWQAAHDFAHKGLSLENKVAAVREFSQYAKVFISSEKHLPSELQEFQIALPVDKIHDAMYYATLLYGESATMASEGAVLGTPAIFLDYAGRGYTTEQEKIYGSVFNFMVSRQDQEHSIKKGIELLQLPNVKQQWAAKRQQILQDKTDVTQWMLNFIENDQHEE</sequence>
<accession>A0A9D5JS27</accession>
<dbReference type="EMBL" id="WJJP01000001">
    <property type="protein sequence ID" value="MBD3322941.1"/>
    <property type="molecule type" value="Genomic_DNA"/>
</dbReference>
<dbReference type="Pfam" id="PF04007">
    <property type="entry name" value="DUF354"/>
    <property type="match status" value="1"/>
</dbReference>
<dbReference type="Proteomes" id="UP000649604">
    <property type="component" value="Unassembled WGS sequence"/>
</dbReference>